<accession>A0ACC0CLI2</accession>
<sequence length="1505" mass="169740">MNGSINYSHFIHISIVARSMMDRRISLTSQTTDDSEDVFEDARETWAAPPEPALPLSSDDTDQETSGGATYMPGLGEDIWSYTTESHAQKPPTSIPSRHPVPDHSYSTLEQASYACSTSANFYSTLEPTGNELPLPGANQNQSQLCAACCKHLDTWFCNICSINFCETCWDAQIVHRMRRGGVTHEKTNPSTAAIIHNALSPPVDDEAREKLHRADASTAWFGVERPDDSSPAMFQDYGRFTELMGTTSPMRKGLGFQEQWTEVGRDRRTPSLVSFVGQTGAGKSTLIKLLIDFAVGMNYQYSTPVIGPRGGHLPTSDDVHLYLEPRTADSTAPLLYADCEGLEGGEREPLAAMFKRKRRGETSRAEIISERELHWANGPYSRSREFAVTNLYPRLLYAFSDVIVFVLRNPRVIEHVFEKLVQWAAAAIETSSNQPALPHAIIALNASENGLDSSWNVSQSTQAILDDLARTVNRNGTFKKWTQFWRERGKIIDNLEDLVLCYYSSIQIIRLPTEDRLNLMEEQISKLYDCTFKACVAARRARYQARMLLDVEELYSYLQEAFNHYSNTLESPFDFVQASSRNSSIPTDFGGNILKLALDMMNTLRPEDNIDGRRIFSELSYMVASCIMLDSARHKNKGSASQIFPKYVDHLNDALENFYGQHWPCEFVNSKTDVRCVNVRSGHSKGHQSADGKVFATGDWVSDFLIDEQGTVFSDWVYYCLRELLEVLALRSQDSSDTEEQIAAHIHKNMVLANVFSHAKHSDGGAKAHNYMISHTACFCCLFGQAEHFLPCGHVLCSACIEIYGKPRGSQRYEINKCPFEDVTRSGNYSWMVHLAPKLAGPRVITLDGGGIRGIVELEVLRQIQMALGDVPIQCFVDLIVGTSTGGLVALGLASMNWTVLECIERFETLCDKAFTRRTGGELPIVGPFIDNYHHSKYQTSTLEKAFMSAFTDNIHLFGVNHSDQSNRSLVKVAVTATSLDGTKAYVISNYNRRLQSDKPTPYHFQRPESGSAELKTWEAARATTAAPRYFKSFHHKPSQKTYLDGAVLHNNPVRIADSERRLLWPQHQVPDFFLSIGTGSSPTLARQESEHMNAARKGIFSHGRHLYGIMKNTLEQALNCEKAWDEYCSGIATSMSGLTSTSRFVRINPNIGKIPALDEKDKMREMRAKANQSLRIELEPQIKQIARQLVASSFYFELQSTSDTKPDGTANVYGTSVRYPYQEICAKRSCVLGRIHCRLLEDSLEMREFGKHIRRRVYDNEHLQFIALQDGDTNPLATLPLTDKTTRSMIQNGVFHIDRLRFIIPNRLLPTHINMCFGENRMYPISGFPRLIIQDDEHAISSTTMYSPSVSVSRRYTHGSRRLKRNHGKWRAPDIREAPVFSNLYEYANNPQRTLGHHFMNSSVMQTRLITSQTQRSADASQEPVKKGGIRKAFKALMWPIPYSKTEEDEEEYTNSIESWVKDMSGGSAPDYDSDTDTDTVMCELDSFQLPSELPTRYQYKYS</sequence>
<comment type="caution">
    <text evidence="1">The sequence shown here is derived from an EMBL/GenBank/DDBJ whole genome shotgun (WGS) entry which is preliminary data.</text>
</comment>
<protein>
    <submittedName>
        <fullName evidence="1">Uncharacterized protein</fullName>
    </submittedName>
</protein>
<dbReference type="EMBL" id="MU394400">
    <property type="protein sequence ID" value="KAI6081317.1"/>
    <property type="molecule type" value="Genomic_DNA"/>
</dbReference>
<gene>
    <name evidence="1" type="ORF">F4821DRAFT_249638</name>
</gene>
<organism evidence="1 2">
    <name type="scientific">Hypoxylon rubiginosum</name>
    <dbReference type="NCBI Taxonomy" id="110542"/>
    <lineage>
        <taxon>Eukaryota</taxon>
        <taxon>Fungi</taxon>
        <taxon>Dikarya</taxon>
        <taxon>Ascomycota</taxon>
        <taxon>Pezizomycotina</taxon>
        <taxon>Sordariomycetes</taxon>
        <taxon>Xylariomycetidae</taxon>
        <taxon>Xylariales</taxon>
        <taxon>Hypoxylaceae</taxon>
        <taxon>Hypoxylon</taxon>
    </lineage>
</organism>
<name>A0ACC0CLI2_9PEZI</name>
<evidence type="ECO:0000313" key="2">
    <source>
        <dbReference type="Proteomes" id="UP001497680"/>
    </source>
</evidence>
<reference evidence="1 2" key="1">
    <citation type="journal article" date="2022" name="New Phytol.">
        <title>Ecological generalism drives hyperdiversity of secondary metabolite gene clusters in xylarialean endophytes.</title>
        <authorList>
            <person name="Franco M.E.E."/>
            <person name="Wisecaver J.H."/>
            <person name="Arnold A.E."/>
            <person name="Ju Y.M."/>
            <person name="Slot J.C."/>
            <person name="Ahrendt S."/>
            <person name="Moore L.P."/>
            <person name="Eastman K.E."/>
            <person name="Scott K."/>
            <person name="Konkel Z."/>
            <person name="Mondo S.J."/>
            <person name="Kuo A."/>
            <person name="Hayes R.D."/>
            <person name="Haridas S."/>
            <person name="Andreopoulos B."/>
            <person name="Riley R."/>
            <person name="LaButti K."/>
            <person name="Pangilinan J."/>
            <person name="Lipzen A."/>
            <person name="Amirebrahimi M."/>
            <person name="Yan J."/>
            <person name="Adam C."/>
            <person name="Keymanesh K."/>
            <person name="Ng V."/>
            <person name="Louie K."/>
            <person name="Northen T."/>
            <person name="Drula E."/>
            <person name="Henrissat B."/>
            <person name="Hsieh H.M."/>
            <person name="Youens-Clark K."/>
            <person name="Lutzoni F."/>
            <person name="Miadlikowska J."/>
            <person name="Eastwood D.C."/>
            <person name="Hamelin R.C."/>
            <person name="Grigoriev I.V."/>
            <person name="U'Ren J.M."/>
        </authorList>
    </citation>
    <scope>NUCLEOTIDE SEQUENCE [LARGE SCALE GENOMIC DNA]</scope>
    <source>
        <strain evidence="1 2">ER1909</strain>
    </source>
</reference>
<keyword evidence="2" id="KW-1185">Reference proteome</keyword>
<evidence type="ECO:0000313" key="1">
    <source>
        <dbReference type="EMBL" id="KAI6081317.1"/>
    </source>
</evidence>
<proteinExistence type="predicted"/>
<dbReference type="Proteomes" id="UP001497680">
    <property type="component" value="Unassembled WGS sequence"/>
</dbReference>